<feature type="compositionally biased region" description="Low complexity" evidence="1">
    <location>
        <begin position="62"/>
        <end position="79"/>
    </location>
</feature>
<keyword evidence="4" id="KW-1185">Reference proteome</keyword>
<reference evidence="3 4" key="1">
    <citation type="submission" date="2019-03" db="EMBL/GenBank/DDBJ databases">
        <title>Genomic Encyclopedia of Type Strains, Phase IV (KMG-IV): sequencing the most valuable type-strain genomes for metagenomic binning, comparative biology and taxonomic classification.</title>
        <authorList>
            <person name="Goeker M."/>
        </authorList>
    </citation>
    <scope>NUCLEOTIDE SEQUENCE [LARGE SCALE GENOMIC DNA]</scope>
    <source>
        <strain evidence="3 4">DSM 102969</strain>
    </source>
</reference>
<protein>
    <submittedName>
        <fullName evidence="3">Uncharacterized protein</fullName>
    </submittedName>
</protein>
<evidence type="ECO:0000313" key="4">
    <source>
        <dbReference type="Proteomes" id="UP000294547"/>
    </source>
</evidence>
<accession>A0A4R6RIU9</accession>
<dbReference type="EMBL" id="SNXY01000006">
    <property type="protein sequence ID" value="TDP86459.1"/>
    <property type="molecule type" value="Genomic_DNA"/>
</dbReference>
<keyword evidence="2" id="KW-0812">Transmembrane</keyword>
<proteinExistence type="predicted"/>
<keyword evidence="2" id="KW-1133">Transmembrane helix</keyword>
<evidence type="ECO:0000256" key="1">
    <source>
        <dbReference type="SAM" id="MobiDB-lite"/>
    </source>
</evidence>
<comment type="caution">
    <text evidence="3">The sequence shown here is derived from an EMBL/GenBank/DDBJ whole genome shotgun (WGS) entry which is preliminary data.</text>
</comment>
<feature type="region of interest" description="Disordered" evidence="1">
    <location>
        <begin position="48"/>
        <end position="93"/>
    </location>
</feature>
<organism evidence="3 4">
    <name type="scientific">Oharaeibacter diazotrophicus</name>
    <dbReference type="NCBI Taxonomy" id="1920512"/>
    <lineage>
        <taxon>Bacteria</taxon>
        <taxon>Pseudomonadati</taxon>
        <taxon>Pseudomonadota</taxon>
        <taxon>Alphaproteobacteria</taxon>
        <taxon>Hyphomicrobiales</taxon>
        <taxon>Pleomorphomonadaceae</taxon>
        <taxon>Oharaeibacter</taxon>
    </lineage>
</organism>
<dbReference type="RefSeq" id="WP_126537185.1">
    <property type="nucleotide sequence ID" value="NZ_BSPM01000008.1"/>
</dbReference>
<name>A0A4R6RIU9_9HYPH</name>
<keyword evidence="2" id="KW-0472">Membrane</keyword>
<dbReference type="Proteomes" id="UP000294547">
    <property type="component" value="Unassembled WGS sequence"/>
</dbReference>
<evidence type="ECO:0000256" key="2">
    <source>
        <dbReference type="SAM" id="Phobius"/>
    </source>
</evidence>
<sequence>MTPDPLIPPEPPARSANRGTMTAVLVILAVLVLGVGAATWYGASDDVDDASTQAQMPPEPTVVPDAAAPTAGEGPTTTGSTRRVEPATTPEAR</sequence>
<evidence type="ECO:0000313" key="3">
    <source>
        <dbReference type="EMBL" id="TDP86459.1"/>
    </source>
</evidence>
<feature type="transmembrane region" description="Helical" evidence="2">
    <location>
        <begin position="20"/>
        <end position="43"/>
    </location>
</feature>
<gene>
    <name evidence="3" type="ORF">EDD54_0334</name>
</gene>
<dbReference type="AlphaFoldDB" id="A0A4R6RIU9"/>